<dbReference type="RefSeq" id="WP_184426318.1">
    <property type="nucleotide sequence ID" value="NZ_AP027362.1"/>
</dbReference>
<dbReference type="GO" id="GO:0005886">
    <property type="term" value="C:plasma membrane"/>
    <property type="evidence" value="ECO:0007669"/>
    <property type="project" value="UniProtKB-SubCell"/>
</dbReference>
<evidence type="ECO:0000256" key="7">
    <source>
        <dbReference type="SAM" id="Phobius"/>
    </source>
</evidence>
<evidence type="ECO:0000256" key="3">
    <source>
        <dbReference type="ARBA" id="ARBA00022475"/>
    </source>
</evidence>
<comment type="similarity">
    <text evidence="2">Belongs to the Smp family.</text>
</comment>
<sequence>MQQPELPLYPKLSSIYNKIMQLAIAIVIIVVLMEVWLYASRSMEKTIEHNFTQTSRDYIAQVNRGLQSILISNELLADKQLMTQHIQTYIDESAQPEWIKDISYYGKTGQLLLSSTEHKTMNSLYGISLYQPDLSEQFLPFVANVRTENFEGYLRITMEREYFTSRLSQANFEHYDIIRLMMILAGLVGFLLTRGLNRFSRQGYRLNKNSNKVS</sequence>
<name>A0A7X0NJY4_9GAMM</name>
<comment type="subcellular location">
    <subcellularLocation>
        <location evidence="1">Cell membrane</location>
    </subcellularLocation>
</comment>
<keyword evidence="6 7" id="KW-0472">Membrane</keyword>
<evidence type="ECO:0000256" key="1">
    <source>
        <dbReference type="ARBA" id="ARBA00004236"/>
    </source>
</evidence>
<evidence type="ECO:0000256" key="2">
    <source>
        <dbReference type="ARBA" id="ARBA00005362"/>
    </source>
</evidence>
<keyword evidence="9" id="KW-1185">Reference proteome</keyword>
<feature type="transmembrane region" description="Helical" evidence="7">
    <location>
        <begin position="177"/>
        <end position="196"/>
    </location>
</feature>
<evidence type="ECO:0000313" key="8">
    <source>
        <dbReference type="EMBL" id="MBB6544842.1"/>
    </source>
</evidence>
<organism evidence="8 9">
    <name type="scientific">Thalassotalea piscium</name>
    <dbReference type="NCBI Taxonomy" id="1230533"/>
    <lineage>
        <taxon>Bacteria</taxon>
        <taxon>Pseudomonadati</taxon>
        <taxon>Pseudomonadota</taxon>
        <taxon>Gammaproteobacteria</taxon>
        <taxon>Alteromonadales</taxon>
        <taxon>Colwelliaceae</taxon>
        <taxon>Thalassotalea</taxon>
    </lineage>
</organism>
<proteinExistence type="inferred from homology"/>
<comment type="caution">
    <text evidence="8">The sequence shown here is derived from an EMBL/GenBank/DDBJ whole genome shotgun (WGS) entry which is preliminary data.</text>
</comment>
<dbReference type="AlphaFoldDB" id="A0A7X0NJY4"/>
<dbReference type="Pfam" id="PF10144">
    <property type="entry name" value="SMP_2"/>
    <property type="match status" value="1"/>
</dbReference>
<keyword evidence="5 7" id="KW-1133">Transmembrane helix</keyword>
<evidence type="ECO:0000313" key="9">
    <source>
        <dbReference type="Proteomes" id="UP000537141"/>
    </source>
</evidence>
<keyword evidence="3" id="KW-1003">Cell membrane</keyword>
<protein>
    <submittedName>
        <fullName evidence="8">Membrane protein</fullName>
    </submittedName>
</protein>
<dbReference type="EMBL" id="JACHHU010000037">
    <property type="protein sequence ID" value="MBB6544842.1"/>
    <property type="molecule type" value="Genomic_DNA"/>
</dbReference>
<dbReference type="InterPro" id="IPR019305">
    <property type="entry name" value="Uncharacterised_Smp"/>
</dbReference>
<accession>A0A7X0NJY4</accession>
<gene>
    <name evidence="8" type="ORF">HNQ55_003375</name>
</gene>
<evidence type="ECO:0000256" key="5">
    <source>
        <dbReference type="ARBA" id="ARBA00022989"/>
    </source>
</evidence>
<reference evidence="8 9" key="1">
    <citation type="submission" date="2020-08" db="EMBL/GenBank/DDBJ databases">
        <title>Genomic Encyclopedia of Type Strains, Phase IV (KMG-IV): sequencing the most valuable type-strain genomes for metagenomic binning, comparative biology and taxonomic classification.</title>
        <authorList>
            <person name="Goeker M."/>
        </authorList>
    </citation>
    <scope>NUCLEOTIDE SEQUENCE [LARGE SCALE GENOMIC DNA]</scope>
    <source>
        <strain evidence="8 9">DSM 26287</strain>
    </source>
</reference>
<evidence type="ECO:0000256" key="4">
    <source>
        <dbReference type="ARBA" id="ARBA00022692"/>
    </source>
</evidence>
<dbReference type="Proteomes" id="UP000537141">
    <property type="component" value="Unassembled WGS sequence"/>
</dbReference>
<keyword evidence="4 7" id="KW-0812">Transmembrane</keyword>
<evidence type="ECO:0000256" key="6">
    <source>
        <dbReference type="ARBA" id="ARBA00023136"/>
    </source>
</evidence>
<feature type="transmembrane region" description="Helical" evidence="7">
    <location>
        <begin position="20"/>
        <end position="39"/>
    </location>
</feature>